<dbReference type="Proteomes" id="UP000530928">
    <property type="component" value="Unassembled WGS sequence"/>
</dbReference>
<dbReference type="GO" id="GO:0046872">
    <property type="term" value="F:metal ion binding"/>
    <property type="evidence" value="ECO:0007669"/>
    <property type="project" value="UniProtKB-KW"/>
</dbReference>
<reference evidence="5 6" key="1">
    <citation type="submission" date="2020-07" db="EMBL/GenBank/DDBJ databases">
        <title>Genomic Encyclopedia of Type Strains, Phase IV (KMG-IV): sequencing the most valuable type-strain genomes for metagenomic binning, comparative biology and taxonomic classification.</title>
        <authorList>
            <person name="Goeker M."/>
        </authorList>
    </citation>
    <scope>NUCLEOTIDE SEQUENCE [LARGE SCALE GENOMIC DNA]</scope>
    <source>
        <strain evidence="5 6">DSM 45533</strain>
    </source>
</reference>
<comment type="caution">
    <text evidence="5">The sequence shown here is derived from an EMBL/GenBank/DDBJ whole genome shotgun (WGS) entry which is preliminary data.</text>
</comment>
<proteinExistence type="predicted"/>
<dbReference type="PROSITE" id="PS51677">
    <property type="entry name" value="NODB"/>
    <property type="match status" value="1"/>
</dbReference>
<evidence type="ECO:0000259" key="4">
    <source>
        <dbReference type="PROSITE" id="PS51677"/>
    </source>
</evidence>
<gene>
    <name evidence="5" type="ORF">HNR30_008666</name>
</gene>
<organism evidence="5 6">
    <name type="scientific">Nonomuraea soli</name>
    <dbReference type="NCBI Taxonomy" id="1032476"/>
    <lineage>
        <taxon>Bacteria</taxon>
        <taxon>Bacillati</taxon>
        <taxon>Actinomycetota</taxon>
        <taxon>Actinomycetes</taxon>
        <taxon>Streptosporangiales</taxon>
        <taxon>Streptosporangiaceae</taxon>
        <taxon>Nonomuraea</taxon>
    </lineage>
</organism>
<feature type="domain" description="NodB homology" evidence="4">
    <location>
        <begin position="29"/>
        <end position="205"/>
    </location>
</feature>
<evidence type="ECO:0000256" key="3">
    <source>
        <dbReference type="SAM" id="SignalP"/>
    </source>
</evidence>
<dbReference type="Pfam" id="PF01522">
    <property type="entry name" value="Polysacc_deac_1"/>
    <property type="match status" value="1"/>
</dbReference>
<accession>A0A7W0CU39</accession>
<dbReference type="GO" id="GO:0016810">
    <property type="term" value="F:hydrolase activity, acting on carbon-nitrogen (but not peptide) bonds"/>
    <property type="evidence" value="ECO:0007669"/>
    <property type="project" value="InterPro"/>
</dbReference>
<evidence type="ECO:0000256" key="2">
    <source>
        <dbReference type="ARBA" id="ARBA00022801"/>
    </source>
</evidence>
<keyword evidence="1" id="KW-0479">Metal-binding</keyword>
<dbReference type="InterPro" id="IPR002509">
    <property type="entry name" value="NODB_dom"/>
</dbReference>
<keyword evidence="6" id="KW-1185">Reference proteome</keyword>
<dbReference type="InterPro" id="IPR011330">
    <property type="entry name" value="Glyco_hydro/deAcase_b/a-brl"/>
</dbReference>
<dbReference type="SUPFAM" id="SSF88713">
    <property type="entry name" value="Glycoside hydrolase/deacetylase"/>
    <property type="match status" value="1"/>
</dbReference>
<dbReference type="InterPro" id="IPR050248">
    <property type="entry name" value="Polysacc_deacetylase_ArnD"/>
</dbReference>
<protein>
    <submittedName>
        <fullName evidence="5">Peptidoglycan/xylan/chitin deacetylase (PgdA/CDA1 family)</fullName>
    </submittedName>
</protein>
<keyword evidence="3" id="KW-0732">Signal</keyword>
<dbReference type="PANTHER" id="PTHR10587">
    <property type="entry name" value="GLYCOSYL TRANSFERASE-RELATED"/>
    <property type="match status" value="1"/>
</dbReference>
<evidence type="ECO:0000313" key="5">
    <source>
        <dbReference type="EMBL" id="MBA2897270.1"/>
    </source>
</evidence>
<dbReference type="PANTHER" id="PTHR10587:SF133">
    <property type="entry name" value="CHITIN DEACETYLASE 1-RELATED"/>
    <property type="match status" value="1"/>
</dbReference>
<dbReference type="RefSeq" id="WP_181615962.1">
    <property type="nucleotide sequence ID" value="NZ_BAABAM010000010.1"/>
</dbReference>
<evidence type="ECO:0000256" key="1">
    <source>
        <dbReference type="ARBA" id="ARBA00022723"/>
    </source>
</evidence>
<keyword evidence="2" id="KW-0378">Hydrolase</keyword>
<dbReference type="AlphaFoldDB" id="A0A7W0CU39"/>
<feature type="chain" id="PRO_5030919160" evidence="3">
    <location>
        <begin position="19"/>
        <end position="224"/>
    </location>
</feature>
<dbReference type="CDD" id="cd10917">
    <property type="entry name" value="CE4_NodB_like_6s_7s"/>
    <property type="match status" value="1"/>
</dbReference>
<dbReference type="EMBL" id="JACDUR010000010">
    <property type="protein sequence ID" value="MBA2897270.1"/>
    <property type="molecule type" value="Genomic_DNA"/>
</dbReference>
<sequence>MLVNGLMALALAMTPVQAAPAKVDCAKVKCLALTFDDGPGPYTTTLLKTLKKGKAKATFYLVGKSVEKRPEVAAQIVKAGHEVGNHTWSHPSLPAMPDEHILGELDSTQQVIEQATGVRPKTFRPPYGHSDERVLLLAQELGLAQVKWTDTTLDWSLRDKDRIRNKVLKLARPGGVILMHDPVPATVKAMPEVIKELKKRGYHLVTVSTLLGKRKLAPGEAYPS</sequence>
<feature type="signal peptide" evidence="3">
    <location>
        <begin position="1"/>
        <end position="18"/>
    </location>
</feature>
<dbReference type="Gene3D" id="3.20.20.370">
    <property type="entry name" value="Glycoside hydrolase/deacetylase"/>
    <property type="match status" value="1"/>
</dbReference>
<dbReference type="GO" id="GO:0005975">
    <property type="term" value="P:carbohydrate metabolic process"/>
    <property type="evidence" value="ECO:0007669"/>
    <property type="project" value="InterPro"/>
</dbReference>
<dbReference type="GO" id="GO:0016020">
    <property type="term" value="C:membrane"/>
    <property type="evidence" value="ECO:0007669"/>
    <property type="project" value="TreeGrafter"/>
</dbReference>
<name>A0A7W0CU39_9ACTN</name>
<evidence type="ECO:0000313" key="6">
    <source>
        <dbReference type="Proteomes" id="UP000530928"/>
    </source>
</evidence>